<dbReference type="Proteomes" id="UP001497457">
    <property type="component" value="Chromosome 10rd"/>
</dbReference>
<keyword evidence="2" id="KW-1133">Transmembrane helix</keyword>
<accession>A0ABC8VIA2</accession>
<dbReference type="AlphaFoldDB" id="A0ABC8VIA2"/>
<feature type="transmembrane region" description="Helical" evidence="2">
    <location>
        <begin position="683"/>
        <end position="702"/>
    </location>
</feature>
<evidence type="ECO:0000256" key="2">
    <source>
        <dbReference type="SAM" id="Phobius"/>
    </source>
</evidence>
<organism evidence="3 4">
    <name type="scientific">Urochloa decumbens</name>
    <dbReference type="NCBI Taxonomy" id="240449"/>
    <lineage>
        <taxon>Eukaryota</taxon>
        <taxon>Viridiplantae</taxon>
        <taxon>Streptophyta</taxon>
        <taxon>Embryophyta</taxon>
        <taxon>Tracheophyta</taxon>
        <taxon>Spermatophyta</taxon>
        <taxon>Magnoliopsida</taxon>
        <taxon>Liliopsida</taxon>
        <taxon>Poales</taxon>
        <taxon>Poaceae</taxon>
        <taxon>PACMAD clade</taxon>
        <taxon>Panicoideae</taxon>
        <taxon>Panicodae</taxon>
        <taxon>Paniceae</taxon>
        <taxon>Melinidinae</taxon>
        <taxon>Urochloa</taxon>
    </lineage>
</organism>
<keyword evidence="2" id="KW-0472">Membrane</keyword>
<dbReference type="SUPFAM" id="SSF52047">
    <property type="entry name" value="RNI-like"/>
    <property type="match status" value="1"/>
</dbReference>
<keyword evidence="2" id="KW-0812">Transmembrane</keyword>
<dbReference type="FunFam" id="3.80.10.10:FF:000597">
    <property type="entry name" value="F-box/LRR-repeat protein 17"/>
    <property type="match status" value="1"/>
</dbReference>
<feature type="region of interest" description="Disordered" evidence="1">
    <location>
        <begin position="136"/>
        <end position="156"/>
    </location>
</feature>
<dbReference type="InterPro" id="IPR032675">
    <property type="entry name" value="LRR_dom_sf"/>
</dbReference>
<proteinExistence type="predicted"/>
<dbReference type="Gene3D" id="3.80.10.10">
    <property type="entry name" value="Ribonuclease Inhibitor"/>
    <property type="match status" value="2"/>
</dbReference>
<feature type="region of interest" description="Disordered" evidence="1">
    <location>
        <begin position="1"/>
        <end position="91"/>
    </location>
</feature>
<evidence type="ECO:0000313" key="3">
    <source>
        <dbReference type="EMBL" id="CAL4891172.1"/>
    </source>
</evidence>
<evidence type="ECO:0008006" key="5">
    <source>
        <dbReference type="Google" id="ProtNLM"/>
    </source>
</evidence>
<reference evidence="3" key="1">
    <citation type="submission" date="2024-10" db="EMBL/GenBank/DDBJ databases">
        <authorList>
            <person name="Ryan C."/>
        </authorList>
    </citation>
    <scope>NUCLEOTIDE SEQUENCE [LARGE SCALE GENOMIC DNA]</scope>
</reference>
<dbReference type="FunFam" id="3.80.10.10:FF:000504">
    <property type="entry name" value="F-box family protein"/>
    <property type="match status" value="1"/>
</dbReference>
<dbReference type="PANTHER" id="PTHR13382">
    <property type="entry name" value="MITOCHONDRIAL ATP SYNTHASE COUPLING FACTOR B"/>
    <property type="match status" value="1"/>
</dbReference>
<sequence>MASDASAPVPVPAAAGQPVPKRRGSYNCGRCGLPKKGHVCSIPGPASASANGGGGGAKAGEPPQPPPQQQNKPRRALQFDDPAVKVEEEEEEEAVVVVVDAVPVSMAPPQPQPPLPPPALAAGRKRPRVEVVHVDEEEVGEGEEEEDSGPGWVDLGAGRRAPGEVLVEVLRRMAPRGVAAAAGVSRGWRECARRVWRGAEEVRLRANSVRPVGALMARCPALARLVLRMDSDVDATMLACIAFSCPNLQSLDISMANNAVNRISGDELSRFVSEKRSLSVLKLDSCSSLGFLNVSSSSLSTLWLSGLCSLTKAVMNCPNLNELSLDFPKQNNDSTDLVALMDSLGRTCPNLRNMHVSSIRLCNEAVFALESANLRGLCMLSLVLGSKITDAAVASIVRSYASLELLDLSGSSITDNGLGMICNAFPDTLTRLLMALCPNITSSGVQVAAAQLPLLRLIDCGKSICAKPQPEDGRSYFGDLTGGIKFCSKLPIQKKQQPNYQKLIIKHSHLKKLSLWGCSAIDALYVNCPELVDLNLNSCTNLHPERLLIQCPKLKDVHVNGCRDMLIGAIRSQVLNEFAAAELRLPCKRLADGSKRVHVPHFMMEQVKSHSLHLQKPSVLIKPSAINSSSLFFVCSWRSRRNGAGHGRASALFTSTRLFCQPAILAGRHGRSSEEQSLSRLCMFHLVCISCVLLFMLSNFLAC</sequence>
<protein>
    <recommendedName>
        <fullName evidence="5">F-box domain-containing protein</fullName>
    </recommendedName>
</protein>
<evidence type="ECO:0000256" key="1">
    <source>
        <dbReference type="SAM" id="MobiDB-lite"/>
    </source>
</evidence>
<dbReference type="PANTHER" id="PTHR13382:SF21">
    <property type="entry name" value="OS12G0601000 PROTEIN"/>
    <property type="match status" value="1"/>
</dbReference>
<feature type="compositionally biased region" description="Low complexity" evidence="1">
    <location>
        <begin position="1"/>
        <end position="19"/>
    </location>
</feature>
<gene>
    <name evidence="3" type="ORF">URODEC1_LOCUS3645</name>
</gene>
<feature type="compositionally biased region" description="Acidic residues" evidence="1">
    <location>
        <begin position="136"/>
        <end position="148"/>
    </location>
</feature>
<dbReference type="InterPro" id="IPR050648">
    <property type="entry name" value="F-box_LRR-repeat"/>
</dbReference>
<keyword evidence="4" id="KW-1185">Reference proteome</keyword>
<dbReference type="EMBL" id="OZ075120">
    <property type="protein sequence ID" value="CAL4891172.1"/>
    <property type="molecule type" value="Genomic_DNA"/>
</dbReference>
<name>A0ABC8VIA2_9POAL</name>
<evidence type="ECO:0000313" key="4">
    <source>
        <dbReference type="Proteomes" id="UP001497457"/>
    </source>
</evidence>